<dbReference type="PANTHER" id="PTHR11557">
    <property type="entry name" value="PORPHOBILINOGEN DEAMINASE"/>
    <property type="match status" value="1"/>
</dbReference>
<evidence type="ECO:0000256" key="2">
    <source>
        <dbReference type="ARBA" id="ARBA00005638"/>
    </source>
</evidence>
<comment type="catalytic activity">
    <reaction evidence="6">
        <text>4 porphobilinogen + H2O = hydroxymethylbilane + 4 NH4(+)</text>
        <dbReference type="Rhea" id="RHEA:13185"/>
        <dbReference type="ChEBI" id="CHEBI:15377"/>
        <dbReference type="ChEBI" id="CHEBI:28938"/>
        <dbReference type="ChEBI" id="CHEBI:57845"/>
        <dbReference type="ChEBI" id="CHEBI:58126"/>
        <dbReference type="EC" id="2.5.1.61"/>
    </reaction>
</comment>
<dbReference type="NCBIfam" id="TIGR00212">
    <property type="entry name" value="hemC"/>
    <property type="match status" value="1"/>
</dbReference>
<dbReference type="Pfam" id="PF01379">
    <property type="entry name" value="Porphobil_deam"/>
    <property type="match status" value="1"/>
</dbReference>
<feature type="compositionally biased region" description="Basic residues" evidence="8">
    <location>
        <begin position="20"/>
        <end position="33"/>
    </location>
</feature>
<organism evidence="10 12">
    <name type="scientific">Streptomyces griseoviridis</name>
    <dbReference type="NCBI Taxonomy" id="45398"/>
    <lineage>
        <taxon>Bacteria</taxon>
        <taxon>Bacillati</taxon>
        <taxon>Actinomycetota</taxon>
        <taxon>Actinomycetes</taxon>
        <taxon>Kitasatosporales</taxon>
        <taxon>Streptomycetaceae</taxon>
        <taxon>Streptomyces</taxon>
    </lineage>
</organism>
<accession>A0A3Q9KU38</accession>
<reference evidence="11 13" key="1">
    <citation type="submission" date="2018-04" db="EMBL/GenBank/DDBJ databases">
        <title>Complete genome sequences of Streptomyces griseoviridis K61 and characterization of antagonistic properties of biological control agents.</title>
        <authorList>
            <person name="Mariita R.M."/>
            <person name="Sello J.K."/>
        </authorList>
    </citation>
    <scope>NUCLEOTIDE SEQUENCE [LARGE SCALE GENOMIC DNA]</scope>
    <source>
        <strain evidence="11 13">K61</strain>
    </source>
</reference>
<name>A0A3Q9KU38_STRGD</name>
<keyword evidence="13" id="KW-1185">Reference proteome</keyword>
<evidence type="ECO:0000256" key="8">
    <source>
        <dbReference type="SAM" id="MobiDB-lite"/>
    </source>
</evidence>
<dbReference type="SUPFAM" id="SSF53850">
    <property type="entry name" value="Periplasmic binding protein-like II"/>
    <property type="match status" value="1"/>
</dbReference>
<dbReference type="InterPro" id="IPR000860">
    <property type="entry name" value="HemC"/>
</dbReference>
<dbReference type="InterPro" id="IPR022417">
    <property type="entry name" value="Porphobilin_deaminase_N"/>
</dbReference>
<dbReference type="EMBL" id="CP029078">
    <property type="protein sequence ID" value="QCN88681.1"/>
    <property type="molecule type" value="Genomic_DNA"/>
</dbReference>
<evidence type="ECO:0000313" key="13">
    <source>
        <dbReference type="Proteomes" id="UP000501753"/>
    </source>
</evidence>
<evidence type="ECO:0000256" key="6">
    <source>
        <dbReference type="ARBA" id="ARBA00048169"/>
    </source>
</evidence>
<dbReference type="AlphaFoldDB" id="A0A3Q9KU38"/>
<comment type="similarity">
    <text evidence="2">Belongs to the HMBS family.</text>
</comment>
<gene>
    <name evidence="10" type="primary">hemC</name>
    <name evidence="11" type="ORF">DDJ31_30010</name>
    <name evidence="10" type="ORF">ELQ87_09315</name>
</gene>
<dbReference type="GO" id="GO:0005737">
    <property type="term" value="C:cytoplasm"/>
    <property type="evidence" value="ECO:0007669"/>
    <property type="project" value="UniProtKB-UniRule"/>
</dbReference>
<dbReference type="Proteomes" id="UP000271291">
    <property type="component" value="Chromosome"/>
</dbReference>
<evidence type="ECO:0000256" key="7">
    <source>
        <dbReference type="NCBIfam" id="TIGR00212"/>
    </source>
</evidence>
<dbReference type="GO" id="GO:0004418">
    <property type="term" value="F:hydroxymethylbilane synthase activity"/>
    <property type="evidence" value="ECO:0007669"/>
    <property type="project" value="UniProtKB-UniRule"/>
</dbReference>
<dbReference type="EMBL" id="CP034687">
    <property type="protein sequence ID" value="AZS84462.1"/>
    <property type="molecule type" value="Genomic_DNA"/>
</dbReference>
<proteinExistence type="inferred from homology"/>
<dbReference type="InterPro" id="IPR036803">
    <property type="entry name" value="Porphobilinogen_deaminase_C_sf"/>
</dbReference>
<dbReference type="GO" id="GO:0006783">
    <property type="term" value="P:heme biosynthetic process"/>
    <property type="evidence" value="ECO:0007669"/>
    <property type="project" value="TreeGrafter"/>
</dbReference>
<feature type="compositionally biased region" description="Basic and acidic residues" evidence="8">
    <location>
        <begin position="1"/>
        <end position="11"/>
    </location>
</feature>
<evidence type="ECO:0000313" key="12">
    <source>
        <dbReference type="Proteomes" id="UP000271291"/>
    </source>
</evidence>
<dbReference type="PANTHER" id="PTHR11557:SF0">
    <property type="entry name" value="PORPHOBILINOGEN DEAMINASE"/>
    <property type="match status" value="1"/>
</dbReference>
<keyword evidence="5" id="KW-0627">Porphyrin biosynthesis</keyword>
<keyword evidence="4 10" id="KW-0808">Transferase</keyword>
<dbReference type="EC" id="2.5.1.61" evidence="3 7"/>
<sequence length="361" mass="38465">MGRRPAVEHAARPAGLPRRDRGRPRHHHDRHPPHLPLPRPQDPSVTHLPPELVIGTRDSDLALVQAAHVAGLLEHAFPQVAVHVTPMKAADDLHQGPLAEIGGKAAWVRELDRALATARVDVTVSCAKDLPGPHERGTDTTIGAVLPREDARDALVLPAGQPAATLDDLPSGSVLGTSAPRRIAQLRTRYPHLTIQPVRGNLIPRLARLDAGEGDKPLDALVVSYAGLCRVSQADRATQLIPALVLAPATGAGMLVVEQRSGDTIAAHLLDAINDPATARLLAVERGVLAQLKGNCQTACSVHAYYTDKPHRIRVDAAVFHPSHGDAIRVAATGPADDLGGFVENITQLLHGEGVERFLPR</sequence>
<evidence type="ECO:0000256" key="1">
    <source>
        <dbReference type="ARBA" id="ARBA00002869"/>
    </source>
</evidence>
<evidence type="ECO:0000259" key="9">
    <source>
        <dbReference type="Pfam" id="PF01379"/>
    </source>
</evidence>
<evidence type="ECO:0000313" key="10">
    <source>
        <dbReference type="EMBL" id="AZS84462.1"/>
    </source>
</evidence>
<dbReference type="KEGG" id="sgd:ELQ87_09315"/>
<evidence type="ECO:0000256" key="4">
    <source>
        <dbReference type="ARBA" id="ARBA00022679"/>
    </source>
</evidence>
<dbReference type="Proteomes" id="UP000501753">
    <property type="component" value="Chromosome"/>
</dbReference>
<dbReference type="Gene3D" id="3.40.190.10">
    <property type="entry name" value="Periplasmic binding protein-like II"/>
    <property type="match status" value="2"/>
</dbReference>
<dbReference type="SUPFAM" id="SSF54782">
    <property type="entry name" value="Porphobilinogen deaminase (hydroxymethylbilane synthase), C-terminal domain"/>
    <property type="match status" value="1"/>
</dbReference>
<feature type="domain" description="Porphobilinogen deaminase N-terminal" evidence="9">
    <location>
        <begin position="52"/>
        <end position="264"/>
    </location>
</feature>
<evidence type="ECO:0000256" key="3">
    <source>
        <dbReference type="ARBA" id="ARBA00012655"/>
    </source>
</evidence>
<reference evidence="10 12" key="2">
    <citation type="submission" date="2018-12" db="EMBL/GenBank/DDBJ databases">
        <title>Streptomyces griseoviridis F1-27 complete genome.</title>
        <authorList>
            <person name="Mariita R.M."/>
            <person name="Sello J.K."/>
        </authorList>
    </citation>
    <scope>NUCLEOTIDE SEQUENCE [LARGE SCALE GENOMIC DNA]</scope>
    <source>
        <strain evidence="10 12">F1-27</strain>
    </source>
</reference>
<feature type="region of interest" description="Disordered" evidence="8">
    <location>
        <begin position="1"/>
        <end position="49"/>
    </location>
</feature>
<evidence type="ECO:0000256" key="5">
    <source>
        <dbReference type="ARBA" id="ARBA00023244"/>
    </source>
</evidence>
<dbReference type="PRINTS" id="PR00151">
    <property type="entry name" value="PORPHBDMNASE"/>
</dbReference>
<dbReference type="Gene3D" id="3.30.160.40">
    <property type="entry name" value="Porphobilinogen deaminase, C-terminal domain"/>
    <property type="match status" value="1"/>
</dbReference>
<evidence type="ECO:0000313" key="11">
    <source>
        <dbReference type="EMBL" id="QCN88681.1"/>
    </source>
</evidence>
<protein>
    <recommendedName>
        <fullName evidence="3 7">Hydroxymethylbilane synthase</fullName>
        <ecNumber evidence="3 7">2.5.1.61</ecNumber>
    </recommendedName>
</protein>
<comment type="function">
    <text evidence="1">Tetrapolymerization of the monopyrrole PBG into the hydroxymethylbilane pre-uroporphyrinogen in several discrete steps.</text>
</comment>
<dbReference type="OrthoDB" id="9810298at2"/>